<accession>A0A4R0MRP7</accession>
<dbReference type="Pfam" id="PF04542">
    <property type="entry name" value="Sigma70_r2"/>
    <property type="match status" value="1"/>
</dbReference>
<dbReference type="GO" id="GO:0016987">
    <property type="term" value="F:sigma factor activity"/>
    <property type="evidence" value="ECO:0007669"/>
    <property type="project" value="UniProtKB-KW"/>
</dbReference>
<dbReference type="InterPro" id="IPR039425">
    <property type="entry name" value="RNA_pol_sigma-70-like"/>
</dbReference>
<evidence type="ECO:0000259" key="5">
    <source>
        <dbReference type="Pfam" id="PF04542"/>
    </source>
</evidence>
<keyword evidence="2" id="KW-0805">Transcription regulation</keyword>
<sequence length="188" mass="22117">MYKENCYQEELRLVELMASDSEYAFQLLYNRHHNRIYRLALRYLKSTFIAQEVVQEVFLKLWLHRKSMMEVRSLEGWLVTVSKNNILNKIRKIANEWKAIDQLAHTQVLEDNSMQDGITDADYQLLLNDALKSLSVKQLQVFTLARTENLSYVQIAEHLNISPLTVKTHMSRALSHLRDVLNPNHIFS</sequence>
<protein>
    <submittedName>
        <fullName evidence="7">RNA polymerase sigma-70 factor</fullName>
    </submittedName>
</protein>
<evidence type="ECO:0000256" key="1">
    <source>
        <dbReference type="ARBA" id="ARBA00010641"/>
    </source>
</evidence>
<gene>
    <name evidence="7" type="ORF">EZ428_18890</name>
</gene>
<comment type="caution">
    <text evidence="7">The sequence shown here is derived from an EMBL/GenBank/DDBJ whole genome shotgun (WGS) entry which is preliminary data.</text>
</comment>
<keyword evidence="8" id="KW-1185">Reference proteome</keyword>
<dbReference type="InterPro" id="IPR014327">
    <property type="entry name" value="RNA_pol_sigma70_bacteroid"/>
</dbReference>
<dbReference type="Gene3D" id="1.10.1740.10">
    <property type="match status" value="1"/>
</dbReference>
<keyword evidence="3" id="KW-0731">Sigma factor</keyword>
<dbReference type="PANTHER" id="PTHR43133:SF46">
    <property type="entry name" value="RNA POLYMERASE SIGMA-70 FACTOR ECF SUBFAMILY"/>
    <property type="match status" value="1"/>
</dbReference>
<evidence type="ECO:0000256" key="2">
    <source>
        <dbReference type="ARBA" id="ARBA00023015"/>
    </source>
</evidence>
<dbReference type="SUPFAM" id="SSF88659">
    <property type="entry name" value="Sigma3 and sigma4 domains of RNA polymerase sigma factors"/>
    <property type="match status" value="1"/>
</dbReference>
<evidence type="ECO:0000313" key="7">
    <source>
        <dbReference type="EMBL" id="TCC88704.1"/>
    </source>
</evidence>
<dbReference type="InterPro" id="IPR013324">
    <property type="entry name" value="RNA_pol_sigma_r3/r4-like"/>
</dbReference>
<proteinExistence type="inferred from homology"/>
<dbReference type="CDD" id="cd06171">
    <property type="entry name" value="Sigma70_r4"/>
    <property type="match status" value="1"/>
</dbReference>
<dbReference type="InterPro" id="IPR013325">
    <property type="entry name" value="RNA_pol_sigma_r2"/>
</dbReference>
<dbReference type="NCBIfam" id="TIGR02937">
    <property type="entry name" value="sigma70-ECF"/>
    <property type="match status" value="1"/>
</dbReference>
<dbReference type="Proteomes" id="UP000292884">
    <property type="component" value="Unassembled WGS sequence"/>
</dbReference>
<dbReference type="InterPro" id="IPR014284">
    <property type="entry name" value="RNA_pol_sigma-70_dom"/>
</dbReference>
<dbReference type="RefSeq" id="WP_131554758.1">
    <property type="nucleotide sequence ID" value="NZ_SJSK01000005.1"/>
</dbReference>
<evidence type="ECO:0000256" key="4">
    <source>
        <dbReference type="ARBA" id="ARBA00023163"/>
    </source>
</evidence>
<dbReference type="Pfam" id="PF08281">
    <property type="entry name" value="Sigma70_r4_2"/>
    <property type="match status" value="1"/>
</dbReference>
<dbReference type="InterPro" id="IPR013249">
    <property type="entry name" value="RNA_pol_sigma70_r4_t2"/>
</dbReference>
<comment type="similarity">
    <text evidence="1">Belongs to the sigma-70 factor family. ECF subfamily.</text>
</comment>
<dbReference type="EMBL" id="SJSK01000005">
    <property type="protein sequence ID" value="TCC88704.1"/>
    <property type="molecule type" value="Genomic_DNA"/>
</dbReference>
<evidence type="ECO:0000313" key="8">
    <source>
        <dbReference type="Proteomes" id="UP000292884"/>
    </source>
</evidence>
<dbReference type="SUPFAM" id="SSF88946">
    <property type="entry name" value="Sigma2 domain of RNA polymerase sigma factors"/>
    <property type="match status" value="1"/>
</dbReference>
<keyword evidence="4" id="KW-0804">Transcription</keyword>
<dbReference type="AlphaFoldDB" id="A0A4R0MRP7"/>
<evidence type="ECO:0000259" key="6">
    <source>
        <dbReference type="Pfam" id="PF08281"/>
    </source>
</evidence>
<dbReference type="OrthoDB" id="799938at2"/>
<dbReference type="NCBIfam" id="TIGR02985">
    <property type="entry name" value="Sig70_bacteroi1"/>
    <property type="match status" value="1"/>
</dbReference>
<dbReference type="InterPro" id="IPR036388">
    <property type="entry name" value="WH-like_DNA-bd_sf"/>
</dbReference>
<evidence type="ECO:0000256" key="3">
    <source>
        <dbReference type="ARBA" id="ARBA00023082"/>
    </source>
</evidence>
<dbReference type="GO" id="GO:0003677">
    <property type="term" value="F:DNA binding"/>
    <property type="evidence" value="ECO:0007669"/>
    <property type="project" value="InterPro"/>
</dbReference>
<organism evidence="7 8">
    <name type="scientific">Pedobacter frigiditerrae</name>
    <dbReference type="NCBI Taxonomy" id="2530452"/>
    <lineage>
        <taxon>Bacteria</taxon>
        <taxon>Pseudomonadati</taxon>
        <taxon>Bacteroidota</taxon>
        <taxon>Sphingobacteriia</taxon>
        <taxon>Sphingobacteriales</taxon>
        <taxon>Sphingobacteriaceae</taxon>
        <taxon>Pedobacter</taxon>
    </lineage>
</organism>
<dbReference type="PANTHER" id="PTHR43133">
    <property type="entry name" value="RNA POLYMERASE ECF-TYPE SIGMA FACTO"/>
    <property type="match status" value="1"/>
</dbReference>
<name>A0A4R0MRP7_9SPHI</name>
<feature type="domain" description="RNA polymerase sigma factor 70 region 4 type 2" evidence="6">
    <location>
        <begin position="126"/>
        <end position="177"/>
    </location>
</feature>
<dbReference type="InterPro" id="IPR007627">
    <property type="entry name" value="RNA_pol_sigma70_r2"/>
</dbReference>
<dbReference type="GO" id="GO:0006352">
    <property type="term" value="P:DNA-templated transcription initiation"/>
    <property type="evidence" value="ECO:0007669"/>
    <property type="project" value="InterPro"/>
</dbReference>
<reference evidence="7 8" key="1">
    <citation type="submission" date="2019-02" db="EMBL/GenBank/DDBJ databases">
        <title>Pedobacter sp. RP-1-13 sp. nov., isolated from Arctic soil.</title>
        <authorList>
            <person name="Dahal R.H."/>
        </authorList>
    </citation>
    <scope>NUCLEOTIDE SEQUENCE [LARGE SCALE GENOMIC DNA]</scope>
    <source>
        <strain evidence="7 8">RP-1-13</strain>
    </source>
</reference>
<feature type="domain" description="RNA polymerase sigma-70 region 2" evidence="5">
    <location>
        <begin position="28"/>
        <end position="92"/>
    </location>
</feature>
<dbReference type="Gene3D" id="1.10.10.10">
    <property type="entry name" value="Winged helix-like DNA-binding domain superfamily/Winged helix DNA-binding domain"/>
    <property type="match status" value="1"/>
</dbReference>